<sequence length="254" mass="28601">NDYIDIQPPMDLSFPLQILWHRAALSLIPSEADLLQNPLPVPLPVPMHPHWMTTIEAALSQCNSSTLKEQLWSCSFRFLQEPTNLGHLDSLVNPTILLLDDGQYMVSPFIAMDPWAVLCYIIALSLYLLSSISQMQCGFYLALLQMQTNTLNMSPSSLPLATSIPLQIETIINQTNITPKSKSYICCPKCFYLYDPDHEVPPACTFVDIPGGLECQGVLQKSGTNIPSRKYIMHDFKDWLARLYARPDIEDALD</sequence>
<organism evidence="1 2">
    <name type="scientific">Macrolepiota fuliginosa MF-IS2</name>
    <dbReference type="NCBI Taxonomy" id="1400762"/>
    <lineage>
        <taxon>Eukaryota</taxon>
        <taxon>Fungi</taxon>
        <taxon>Dikarya</taxon>
        <taxon>Basidiomycota</taxon>
        <taxon>Agaricomycotina</taxon>
        <taxon>Agaricomycetes</taxon>
        <taxon>Agaricomycetidae</taxon>
        <taxon>Agaricales</taxon>
        <taxon>Agaricineae</taxon>
        <taxon>Agaricaceae</taxon>
        <taxon>Macrolepiota</taxon>
    </lineage>
</organism>
<dbReference type="OrthoDB" id="2952577at2759"/>
<feature type="non-terminal residue" evidence="1">
    <location>
        <position position="1"/>
    </location>
</feature>
<keyword evidence="2" id="KW-1185">Reference proteome</keyword>
<evidence type="ECO:0000313" key="1">
    <source>
        <dbReference type="EMBL" id="KAF9440836.1"/>
    </source>
</evidence>
<dbReference type="Proteomes" id="UP000807342">
    <property type="component" value="Unassembled WGS sequence"/>
</dbReference>
<proteinExistence type="predicted"/>
<protein>
    <submittedName>
        <fullName evidence="1">Uncharacterized protein</fullName>
    </submittedName>
</protein>
<comment type="caution">
    <text evidence="1">The sequence shown here is derived from an EMBL/GenBank/DDBJ whole genome shotgun (WGS) entry which is preliminary data.</text>
</comment>
<dbReference type="AlphaFoldDB" id="A0A9P5X0T6"/>
<name>A0A9P5X0T6_9AGAR</name>
<evidence type="ECO:0000313" key="2">
    <source>
        <dbReference type="Proteomes" id="UP000807342"/>
    </source>
</evidence>
<accession>A0A9P5X0T6</accession>
<reference evidence="1" key="1">
    <citation type="submission" date="2020-11" db="EMBL/GenBank/DDBJ databases">
        <authorList>
            <consortium name="DOE Joint Genome Institute"/>
            <person name="Ahrendt S."/>
            <person name="Riley R."/>
            <person name="Andreopoulos W."/>
            <person name="Labutti K."/>
            <person name="Pangilinan J."/>
            <person name="Ruiz-Duenas F.J."/>
            <person name="Barrasa J.M."/>
            <person name="Sanchez-Garcia M."/>
            <person name="Camarero S."/>
            <person name="Miyauchi S."/>
            <person name="Serrano A."/>
            <person name="Linde D."/>
            <person name="Babiker R."/>
            <person name="Drula E."/>
            <person name="Ayuso-Fernandez I."/>
            <person name="Pacheco R."/>
            <person name="Padilla G."/>
            <person name="Ferreira P."/>
            <person name="Barriuso J."/>
            <person name="Kellner H."/>
            <person name="Castanera R."/>
            <person name="Alfaro M."/>
            <person name="Ramirez L."/>
            <person name="Pisabarro A.G."/>
            <person name="Kuo A."/>
            <person name="Tritt A."/>
            <person name="Lipzen A."/>
            <person name="He G."/>
            <person name="Yan M."/>
            <person name="Ng V."/>
            <person name="Cullen D."/>
            <person name="Martin F."/>
            <person name="Rosso M.-N."/>
            <person name="Henrissat B."/>
            <person name="Hibbett D."/>
            <person name="Martinez A.T."/>
            <person name="Grigoriev I.V."/>
        </authorList>
    </citation>
    <scope>NUCLEOTIDE SEQUENCE</scope>
    <source>
        <strain evidence="1">MF-IS2</strain>
    </source>
</reference>
<gene>
    <name evidence="1" type="ORF">P691DRAFT_781271</name>
</gene>
<dbReference type="EMBL" id="MU152233">
    <property type="protein sequence ID" value="KAF9440836.1"/>
    <property type="molecule type" value="Genomic_DNA"/>
</dbReference>